<dbReference type="Proteomes" id="UP001610446">
    <property type="component" value="Unassembled WGS sequence"/>
</dbReference>
<comment type="caution">
    <text evidence="4">The sequence shown here is derived from an EMBL/GenBank/DDBJ whole genome shotgun (WGS) entry which is preliminary data.</text>
</comment>
<dbReference type="EMBL" id="JBFXLU010000333">
    <property type="protein sequence ID" value="KAL2829372.1"/>
    <property type="molecule type" value="Genomic_DNA"/>
</dbReference>
<sequence length="537" mass="59048">MATPTAPLVPWTDEERNKLITLRRRYTDLTWEDFHKLNFFPGRTRTALYGQWVKLVPRQTRSEPAGAGNHKETSSKASETSKDSNTERTKDQDTLGQEIQGSDQKRSEVTADGVIGPQSDAMVIHENNGAEMGESSITRSSELGASSTTNENSRATLELPVSLQKTPATPDTGSMEQTTSFTQRKLDGALRGLTEDIKETTENRTGKSSVDNARGQSLPIAKPLSIGTQSSSNGAARKVLTISTQTQEFVQRMGRLRTPISLPSAKQSPLQPRPATIEAGTRPGKAGYDVPLDRSAVQKRRRLSEPSPTNSSKILDLFPTLREQPEPPLVGLSSLTAMVQDVGGTRLSSANTDSLHTEGRRSTAVSLFSAPEPVREPLWTGRRIASHGPDLHPKPLGVIAKNPSRRVQPPKVSHNRHLLLDSVPTNRTIRDILEQVCVRETTKYSELRKRVEEINREMKTLAAAVKPMIEQASMANNRLERARMLLQEPEQILTLDSSELSSFIDTLSCSSVQDTCLMRQHRADDASLLNGDSGPTE</sequence>
<feature type="region of interest" description="Disordered" evidence="2">
    <location>
        <begin position="132"/>
        <end position="179"/>
    </location>
</feature>
<feature type="compositionally biased region" description="Polar residues" evidence="2">
    <location>
        <begin position="163"/>
        <end position="179"/>
    </location>
</feature>
<dbReference type="PROSITE" id="PS50090">
    <property type="entry name" value="MYB_LIKE"/>
    <property type="match status" value="1"/>
</dbReference>
<proteinExistence type="predicted"/>
<dbReference type="SUPFAM" id="SSF46689">
    <property type="entry name" value="Homeodomain-like"/>
    <property type="match status" value="1"/>
</dbReference>
<evidence type="ECO:0000259" key="3">
    <source>
        <dbReference type="PROSITE" id="PS50090"/>
    </source>
</evidence>
<keyword evidence="1" id="KW-0175">Coiled coil</keyword>
<feature type="region of interest" description="Disordered" evidence="2">
    <location>
        <begin position="59"/>
        <end position="120"/>
    </location>
</feature>
<organism evidence="4 5">
    <name type="scientific">Aspergillus pseudoustus</name>
    <dbReference type="NCBI Taxonomy" id="1810923"/>
    <lineage>
        <taxon>Eukaryota</taxon>
        <taxon>Fungi</taxon>
        <taxon>Dikarya</taxon>
        <taxon>Ascomycota</taxon>
        <taxon>Pezizomycotina</taxon>
        <taxon>Eurotiomycetes</taxon>
        <taxon>Eurotiomycetidae</taxon>
        <taxon>Eurotiales</taxon>
        <taxon>Aspergillaceae</taxon>
        <taxon>Aspergillus</taxon>
        <taxon>Aspergillus subgen. Nidulantes</taxon>
    </lineage>
</organism>
<feature type="coiled-coil region" evidence="1">
    <location>
        <begin position="437"/>
        <end position="464"/>
    </location>
</feature>
<name>A0ABR4INM2_9EURO</name>
<evidence type="ECO:0000313" key="5">
    <source>
        <dbReference type="Proteomes" id="UP001610446"/>
    </source>
</evidence>
<feature type="region of interest" description="Disordered" evidence="2">
    <location>
        <begin position="258"/>
        <end position="311"/>
    </location>
</feature>
<reference evidence="4 5" key="1">
    <citation type="submission" date="2024-07" db="EMBL/GenBank/DDBJ databases">
        <title>Section-level genome sequencing and comparative genomics of Aspergillus sections Usti and Cavernicolus.</title>
        <authorList>
            <consortium name="Lawrence Berkeley National Laboratory"/>
            <person name="Nybo J.L."/>
            <person name="Vesth T.C."/>
            <person name="Theobald S."/>
            <person name="Frisvad J.C."/>
            <person name="Larsen T.O."/>
            <person name="Kjaerboelling I."/>
            <person name="Rothschild-Mancinelli K."/>
            <person name="Lyhne E.K."/>
            <person name="Kogle M.E."/>
            <person name="Barry K."/>
            <person name="Clum A."/>
            <person name="Na H."/>
            <person name="Ledsgaard L."/>
            <person name="Lin J."/>
            <person name="Lipzen A."/>
            <person name="Kuo A."/>
            <person name="Riley R."/>
            <person name="Mondo S."/>
            <person name="Labutti K."/>
            <person name="Haridas S."/>
            <person name="Pangalinan J."/>
            <person name="Salamov A.A."/>
            <person name="Simmons B.A."/>
            <person name="Magnuson J.K."/>
            <person name="Chen J."/>
            <person name="Drula E."/>
            <person name="Henrissat B."/>
            <person name="Wiebenga A."/>
            <person name="Lubbers R.J."/>
            <person name="Gomes A.C."/>
            <person name="Makela M.R."/>
            <person name="Stajich J."/>
            <person name="Grigoriev I.V."/>
            <person name="Mortensen U.H."/>
            <person name="De Vries R.P."/>
            <person name="Baker S.E."/>
            <person name="Andersen M.R."/>
        </authorList>
    </citation>
    <scope>NUCLEOTIDE SEQUENCE [LARGE SCALE GENOMIC DNA]</scope>
    <source>
        <strain evidence="4 5">CBS 123904</strain>
    </source>
</reference>
<dbReference type="InterPro" id="IPR009057">
    <property type="entry name" value="Homeodomain-like_sf"/>
</dbReference>
<feature type="compositionally biased region" description="Polar residues" evidence="2">
    <location>
        <begin position="135"/>
        <end position="155"/>
    </location>
</feature>
<feature type="region of interest" description="Disordered" evidence="2">
    <location>
        <begin position="193"/>
        <end position="234"/>
    </location>
</feature>
<accession>A0ABR4INM2</accession>
<protein>
    <recommendedName>
        <fullName evidence="3">Myb-like domain-containing protein</fullName>
    </recommendedName>
</protein>
<feature type="compositionally biased region" description="Basic and acidic residues" evidence="2">
    <location>
        <begin position="69"/>
        <end position="93"/>
    </location>
</feature>
<dbReference type="InterPro" id="IPR001005">
    <property type="entry name" value="SANT/Myb"/>
</dbReference>
<dbReference type="CDD" id="cd00167">
    <property type="entry name" value="SANT"/>
    <property type="match status" value="1"/>
</dbReference>
<gene>
    <name evidence="4" type="ORF">BJY01DRAFT_255015</name>
</gene>
<feature type="domain" description="Myb-like" evidence="3">
    <location>
        <begin position="10"/>
        <end position="56"/>
    </location>
</feature>
<keyword evidence="5" id="KW-1185">Reference proteome</keyword>
<evidence type="ECO:0000313" key="4">
    <source>
        <dbReference type="EMBL" id="KAL2829372.1"/>
    </source>
</evidence>
<feature type="compositionally biased region" description="Polar residues" evidence="2">
    <location>
        <begin position="206"/>
        <end position="215"/>
    </location>
</feature>
<evidence type="ECO:0000256" key="1">
    <source>
        <dbReference type="SAM" id="Coils"/>
    </source>
</evidence>
<evidence type="ECO:0000256" key="2">
    <source>
        <dbReference type="SAM" id="MobiDB-lite"/>
    </source>
</evidence>
<feature type="compositionally biased region" description="Basic and acidic residues" evidence="2">
    <location>
        <begin position="193"/>
        <end position="205"/>
    </location>
</feature>